<dbReference type="Pfam" id="PF18272">
    <property type="entry name" value="ssDNA_TraI_N"/>
    <property type="match status" value="1"/>
</dbReference>
<feature type="compositionally biased region" description="Basic and acidic residues" evidence="1">
    <location>
        <begin position="1697"/>
        <end position="1718"/>
    </location>
</feature>
<dbReference type="Gene3D" id="6.10.140.290">
    <property type="match status" value="1"/>
</dbReference>
<dbReference type="EMBL" id="FLAC01000044">
    <property type="protein sequence ID" value="SAQ14645.1"/>
    <property type="molecule type" value="Genomic_DNA"/>
</dbReference>
<dbReference type="GO" id="GO:0016818">
    <property type="term" value="F:hydrolase activity, acting on acid anhydrides, in phosphorus-containing anhydrides"/>
    <property type="evidence" value="ECO:0007669"/>
    <property type="project" value="InterPro"/>
</dbReference>
<dbReference type="EC" id="3.6.4.12" evidence="8"/>
<dbReference type="NCBIfam" id="NF010263">
    <property type="entry name" value="PRK13709.1"/>
    <property type="match status" value="1"/>
</dbReference>
<geneLocation type="plasmid" evidence="7">
    <name>unnamed</name>
</geneLocation>
<dbReference type="Pfam" id="PF13604">
    <property type="entry name" value="AAA_30"/>
    <property type="match status" value="1"/>
</dbReference>
<feature type="domain" description="TraI N-terminal subdomain" evidence="4">
    <location>
        <begin position="577"/>
        <end position="628"/>
    </location>
</feature>
<dbReference type="GO" id="GO:0003677">
    <property type="term" value="F:DNA binding"/>
    <property type="evidence" value="ECO:0007669"/>
    <property type="project" value="InterPro"/>
</dbReference>
<evidence type="ECO:0000313" key="11">
    <source>
        <dbReference type="Proteomes" id="UP001293169"/>
    </source>
</evidence>
<gene>
    <name evidence="7" type="primary">traI</name>
    <name evidence="9" type="synonym">traI_2</name>
    <name evidence="7" type="ORF">CRT62_28620</name>
    <name evidence="9" type="ORF">SAMEA2273876_05542</name>
    <name evidence="8" type="ORF">U5E74_28450</name>
</gene>
<accession>A0A2C5UU31</accession>
<evidence type="ECO:0000313" key="7">
    <source>
        <dbReference type="EMBL" id="ATM08507.1"/>
    </source>
</evidence>
<feature type="region of interest" description="Disordered" evidence="1">
    <location>
        <begin position="1697"/>
        <end position="1721"/>
    </location>
</feature>
<evidence type="ECO:0000259" key="2">
    <source>
        <dbReference type="Pfam" id="PF07057"/>
    </source>
</evidence>
<dbReference type="EMBL" id="CP023875">
    <property type="protein sequence ID" value="ATM08507.1"/>
    <property type="molecule type" value="Genomic_DNA"/>
</dbReference>
<evidence type="ECO:0000313" key="9">
    <source>
        <dbReference type="EMBL" id="SAQ14645.1"/>
    </source>
</evidence>
<reference evidence="8 11" key="3">
    <citation type="submission" date="2023-12" db="EMBL/GenBank/DDBJ databases">
        <title>N/s.</title>
        <authorList>
            <person name="Dale J."/>
        </authorList>
    </citation>
    <scope>NUCLEOTIDE SEQUENCE [LARGE SCALE GENOMIC DNA]</scope>
    <source>
        <strain evidence="8 11">2023EL-01226</strain>
    </source>
</reference>
<sequence>MMSIGSVKSAGSAGNYYTDKDNYYVIGSMDERWQGKGAEALGLEGKPVDKAVFTEILKGKLPDGSDLTRMQDGTNKHRPGYDLTFSAPKSVSVMAMLGGDKRLIDAHNQAVTKALQQVETLAATRVMTDGKSETVLTGNLIVAKFTHDTNRNEEPQLHTHAVVMNATQNGDKWQSLGTDTVGKTGFIENVYANQIAFGKIYREELKPLVEILGYKTEVVGKHGMWEMNEVPVEPFSTRTQEVREAAGPDASLKSRDVAALDTRKSKAAIDPAEKMVEWMNTMKETGFDMRSYREDADKRAAELASAPVSPVKTDGPDISDVVTKAIAGLSDRKVQFTYADLLARTVSQLEAKPGVFEQARTGIDAAIEREQLIPLDREKGLFTSNIHVLDELSVKALSQEVQRQNHVSVTPDASVVRQAPFSDAVSVLAQDRPAMGIVSGQGGAAGQRERVAELTLMAREQGRDVHILAADNRSRDFLAGDARLAGETVTGKSALQDGTAFIPGGTLIVDQAEKLSLKETISLLDGAMRHNVQVLLSDSGKRSGTGSALTVLKDSGVNTYRWQGGHQVTADIISEPDKGARYSLLAQEFAASVREGQESVAQISGTREQNVLNSVIRDTLKNEGVLGEKEMTVTALTPVWLDSKSRGVRDYYREGMVMERWDPETRKHDRFVIDRVTASSNMLTLKDKEGERLDMKVSAVDSQWTLFRADKLPVAEGERLAVLGKIPDTRLKGGESITVLKSGDGQLTVQRPGQKTTQSLSVGSSPFDGIEVGHGWVESPGRSVSETATVFASVTQRELDNATLNQLAQSGSHLRLYSAQDAARTMEKLARHTAFSVVSEQLKARSGETDLDAAIAQQKAGLHTPAEQAIHLSVPLLESDDLTFTRPQLLATALETGGGKVSMADIDTTIQAQIRSGQLLNVSVSSGHGNDLLISRQTWDAEKSILTRVLEGKDAVAPLMDRVPASLMTGLTAGQRASTRMILETPDRFTVVQGYAGVGKTTQFRAVTSAISLLPEETRPRVIGLAPTHRAVGEMQSAGVDARTTASFLHDTLLLLLRNGQTPDFSNTLFLIDESSMVGLSDKAKALSLIAAGGGRAVSSGDTDQLQSISPGQPFRLMQQRSAADVAIMKEIVRQVPELRPAVYSLIDRDVHRALTTIEQVTPEQVPRKEGAWAPGSSVVEFTRAQEKAIQEALKKGESVPAGQPATLYEALVKDYAGRTPEAQSQTLVITHLNKDRRALNGLIHDARRENGETGKEEITLPVLVTSNIRDGELRRLSTWTAHKEAVALVDNVYHRISKVDKDNQLITLTDSEGKERFISPREASAEGVTLYRREDITVSEGDRMRFSKSDPERGYVANSVWEVKSVSGDSVTFSDGKTSRTLNPKADEAQRHIDLAYAITAHGAQGASEPFAIALEGVAEGRKAMASFESAYVGLSRMKQHVQVYTDSREGWIKAINASPSKATAHDILAPRNDRAVHTAEQLFSRARPMNETAAGRAALQQSGLAKGISPGKFISPGKQYPQPHVALPVYDKNGKEAGIWLSSLTDSDGRLQVMGGVGRVMGNEDARFVALQGSRNGESLLAGNMGEGVRVARDNPDSGVVVRLAGDDRPWNPGAITGGRVWADPIPVVSPEAAGTDIPLPPEVLAQRAAEEAQRQNMEKQAEQTAREVAGDGRKAGESEDRVKEVIGDVIRGLEREKPGEEKMTLPDDPQTRKQEAAVQQVAQESLQRERLQQMERDMVRDLNREKTLGGD</sequence>
<dbReference type="Pfam" id="PF08751">
    <property type="entry name" value="TrwC"/>
    <property type="match status" value="1"/>
</dbReference>
<dbReference type="InterPro" id="IPR040668">
    <property type="entry name" value="TraI_2B"/>
</dbReference>
<dbReference type="CDD" id="cd17933">
    <property type="entry name" value="DEXSc_RecD-like"/>
    <property type="match status" value="1"/>
</dbReference>
<keyword evidence="7" id="KW-0547">Nucleotide-binding</keyword>
<name>A0A2C5UU31_RAOPL</name>
<evidence type="ECO:0000313" key="8">
    <source>
        <dbReference type="EMBL" id="MDZ7469517.1"/>
    </source>
</evidence>
<evidence type="ECO:0000259" key="4">
    <source>
        <dbReference type="Pfam" id="PF18272"/>
    </source>
</evidence>
<dbReference type="NCBIfam" id="TIGR02760">
    <property type="entry name" value="TraI_TIGR"/>
    <property type="match status" value="1"/>
</dbReference>
<feature type="domain" description="TraI helicase-associated ssDBD N-terminal" evidence="6">
    <location>
        <begin position="440"/>
        <end position="538"/>
    </location>
</feature>
<reference evidence="9 10" key="1">
    <citation type="submission" date="2016-05" db="EMBL/GenBank/DDBJ databases">
        <authorList>
            <consortium name="Pathogen Informatics"/>
        </authorList>
    </citation>
    <scope>NUCLEOTIDE SEQUENCE [LARGE SCALE GENOMIC DNA]</scope>
    <source>
        <strain evidence="9 10">2880STDY5682802</strain>
    </source>
</reference>
<dbReference type="RefSeq" id="WP_064386388.1">
    <property type="nucleotide sequence ID" value="NZ_CP023875.1"/>
</dbReference>
<evidence type="ECO:0000259" key="6">
    <source>
        <dbReference type="Pfam" id="PF22232"/>
    </source>
</evidence>
<dbReference type="Gene3D" id="3.40.50.300">
    <property type="entry name" value="P-loop containing nucleotide triphosphate hydrolases"/>
    <property type="match status" value="1"/>
</dbReference>
<dbReference type="InterPro" id="IPR009767">
    <property type="entry name" value="DNA_helicase_TraI_C"/>
</dbReference>
<dbReference type="InterPro" id="IPR014129">
    <property type="entry name" value="Conjug_relaxase_TraI"/>
</dbReference>
<dbReference type="GO" id="GO:0003678">
    <property type="term" value="F:DNA helicase activity"/>
    <property type="evidence" value="ECO:0007669"/>
    <property type="project" value="UniProtKB-EC"/>
</dbReference>
<evidence type="ECO:0000259" key="3">
    <source>
        <dbReference type="Pfam" id="PF08751"/>
    </source>
</evidence>
<dbReference type="Pfam" id="PF07057">
    <property type="entry name" value="TraI_C"/>
    <property type="match status" value="1"/>
</dbReference>
<organism evidence="7">
    <name type="scientific">Raoultella planticola</name>
    <name type="common">Klebsiella planticola</name>
    <dbReference type="NCBI Taxonomy" id="575"/>
    <lineage>
        <taxon>Bacteria</taxon>
        <taxon>Pseudomonadati</taxon>
        <taxon>Pseudomonadota</taxon>
        <taxon>Gammaproteobacteria</taxon>
        <taxon>Enterobacterales</taxon>
        <taxon>Enterobacteriaceae</taxon>
        <taxon>Klebsiella/Raoultella group</taxon>
        <taxon>Raoultella</taxon>
    </lineage>
</organism>
<dbReference type="CDD" id="cd18809">
    <property type="entry name" value="SF1_C_RecD"/>
    <property type="match status" value="1"/>
</dbReference>
<feature type="region of interest" description="Disordered" evidence="1">
    <location>
        <begin position="1655"/>
        <end position="1682"/>
    </location>
</feature>
<feature type="domain" description="TraI 2B/2B-like" evidence="5">
    <location>
        <begin position="635"/>
        <end position="714"/>
    </location>
</feature>
<dbReference type="InterPro" id="IPR040987">
    <property type="entry name" value="TraI_N"/>
</dbReference>
<feature type="domain" description="TrwC relaxase" evidence="3">
    <location>
        <begin position="11"/>
        <end position="284"/>
    </location>
</feature>
<dbReference type="NCBIfam" id="NF041492">
    <property type="entry name" value="MobF"/>
    <property type="match status" value="1"/>
</dbReference>
<dbReference type="InterPro" id="IPR027417">
    <property type="entry name" value="P-loop_NTPase"/>
</dbReference>
<evidence type="ECO:0000256" key="1">
    <source>
        <dbReference type="SAM" id="MobiDB-lite"/>
    </source>
</evidence>
<protein>
    <submittedName>
        <fullName evidence="9">Conjugal transfer nickase/helicase TraI</fullName>
    </submittedName>
    <submittedName>
        <fullName evidence="7">Conjugative transfer relaxase/helicase TraI</fullName>
        <ecNumber evidence="8">3.6.4.12</ecNumber>
    </submittedName>
</protein>
<dbReference type="GO" id="GO:0005524">
    <property type="term" value="F:ATP binding"/>
    <property type="evidence" value="ECO:0007669"/>
    <property type="project" value="InterPro"/>
</dbReference>
<dbReference type="InterPro" id="IPR054558">
    <property type="entry name" value="TraI_hel_assoc_DBD_N"/>
</dbReference>
<dbReference type="Proteomes" id="UP001293169">
    <property type="component" value="Unassembled WGS sequence"/>
</dbReference>
<dbReference type="Pfam" id="PF22232">
    <property type="entry name" value="TraI_hel_assoc_N"/>
    <property type="match status" value="1"/>
</dbReference>
<dbReference type="Pfam" id="PF18340">
    <property type="entry name" value="TraI_2B"/>
    <property type="match status" value="1"/>
</dbReference>
<dbReference type="SUPFAM" id="SSF55464">
    <property type="entry name" value="Origin of replication-binding domain, RBD-like"/>
    <property type="match status" value="1"/>
</dbReference>
<evidence type="ECO:0000259" key="5">
    <source>
        <dbReference type="Pfam" id="PF18340"/>
    </source>
</evidence>
<dbReference type="Proteomes" id="UP000078124">
    <property type="component" value="Unassembled WGS sequence"/>
</dbReference>
<keyword evidence="7" id="KW-0347">Helicase</keyword>
<keyword evidence="11" id="KW-1185">Reference proteome</keyword>
<keyword evidence="7" id="KW-0067">ATP-binding</keyword>
<dbReference type="SUPFAM" id="SSF52540">
    <property type="entry name" value="P-loop containing nucleoside triphosphate hydrolases"/>
    <property type="match status" value="2"/>
</dbReference>
<evidence type="ECO:0000313" key="10">
    <source>
        <dbReference type="Proteomes" id="UP000078124"/>
    </source>
</evidence>
<dbReference type="InterPro" id="IPR014862">
    <property type="entry name" value="TrwC"/>
</dbReference>
<keyword evidence="8" id="KW-0378">Hydrolase</keyword>
<keyword evidence="7" id="KW-0614">Plasmid</keyword>
<dbReference type="EMBL" id="JAXUDK010000037">
    <property type="protein sequence ID" value="MDZ7469517.1"/>
    <property type="molecule type" value="Genomic_DNA"/>
</dbReference>
<feature type="domain" description="DNA helicase TraI type C-terminal" evidence="2">
    <location>
        <begin position="1465"/>
        <end position="1621"/>
    </location>
</feature>
<dbReference type="Gene3D" id="6.10.250.110">
    <property type="match status" value="1"/>
</dbReference>
<dbReference type="NCBIfam" id="TIGR02686">
    <property type="entry name" value="relax_trwC"/>
    <property type="match status" value="1"/>
</dbReference>
<reference evidence="7" key="2">
    <citation type="submission" date="2017-10" db="EMBL/GenBank/DDBJ databases">
        <title>FDA dAtabase for Regulatory Grade micrObial Sequences (FDA-ARGOS): Supporting development and validation of Infectious Disease Dx tests.</title>
        <authorList>
            <person name="Croxen M."/>
            <person name="Tallon L.J."/>
            <person name="Sadzewicz L."/>
            <person name="Ott S."/>
            <person name="Zhao X."/>
            <person name="Nagaraj S."/>
            <person name="Vavikolanu K."/>
            <person name="Aluvathingal J."/>
            <person name="Nadendla S."/>
            <person name="Geyer C."/>
            <person name="Sichtig H."/>
        </authorList>
    </citation>
    <scope>NUCLEOTIDE SEQUENCE</scope>
    <source>
        <strain evidence="7">FDAARGOS_429</strain>
        <plasmid evidence="7">unnamed</plasmid>
    </source>
</reference>
<proteinExistence type="predicted"/>
<dbReference type="InterPro" id="IPR014059">
    <property type="entry name" value="TraI/TrwC_relax"/>
</dbReference>